<dbReference type="HAMAP" id="MF_01394">
    <property type="entry name" value="NDH1_NuoA"/>
    <property type="match status" value="1"/>
</dbReference>
<feature type="transmembrane region" description="Helical" evidence="7">
    <location>
        <begin position="64"/>
        <end position="85"/>
    </location>
</feature>
<evidence type="ECO:0000256" key="8">
    <source>
        <dbReference type="RuleBase" id="RU003639"/>
    </source>
</evidence>
<comment type="similarity">
    <text evidence="2 7 8">Belongs to the complex I subunit 3 family.</text>
</comment>
<evidence type="ECO:0000256" key="1">
    <source>
        <dbReference type="ARBA" id="ARBA00004141"/>
    </source>
</evidence>
<keyword evidence="7" id="KW-0830">Ubiquinone</keyword>
<sequence length="122" mass="13813">MCVFDVGEYSSVLIFFSLAAVLSSLFAVLPIFLAKRRDSMEKLVPYECGFDQKEEVSSVFDIKFCIIGILFVIFDVEVTFLFPWSVCLGSIGFAGYFSMLCFLGMLTIGFIYEWNSGALEWE</sequence>
<accession>A0A168H9K1</accession>
<dbReference type="EMBL" id="CP015376">
    <property type="protein sequence ID" value="ANC34197.1"/>
    <property type="molecule type" value="Genomic_DNA"/>
</dbReference>
<dbReference type="PANTHER" id="PTHR11058">
    <property type="entry name" value="NADH-UBIQUINONE OXIDOREDUCTASE CHAIN 3"/>
    <property type="match status" value="1"/>
</dbReference>
<evidence type="ECO:0000313" key="10">
    <source>
        <dbReference type="Proteomes" id="UP000053801"/>
    </source>
</evidence>
<dbReference type="InterPro" id="IPR038430">
    <property type="entry name" value="NDAH_ubi_oxred_su3_sf"/>
</dbReference>
<dbReference type="AlphaFoldDB" id="A0A168H9K1"/>
<keyword evidence="7" id="KW-1003">Cell membrane</keyword>
<comment type="function">
    <text evidence="7">NDH-1 shuttles electrons from NADH, via FMN and iron-sulfur (Fe-S) centers, to quinones in the respiratory chain. The immediate electron acceptor for the enzyme in this species is believed to be ubiquinone. Couples the redox reaction to proton translocation (for every two electrons transferred, four hydrogen ions are translocated across the cytoplasmic membrane), and thus conserves the redox energy in a proton gradient.</text>
</comment>
<dbReference type="Gene3D" id="1.20.58.1610">
    <property type="entry name" value="NADH:ubiquinone/plastoquinone oxidoreductase, chain 3"/>
    <property type="match status" value="1"/>
</dbReference>
<reference evidence="9 10" key="2">
    <citation type="journal article" date="2014" name="Pathogens">
        <title>Comparative Genomics Identifies a Potential Marker of Human-Virulent Anaplasma phagocytophilum.</title>
        <authorList>
            <person name="Al-Khedery B."/>
            <person name="Barbet A.F."/>
        </authorList>
    </citation>
    <scope>NUCLEOTIDE SEQUENCE [LARGE SCALE GENOMIC DNA]</scope>
    <source>
        <strain evidence="9 10">Norway variant2</strain>
    </source>
</reference>
<gene>
    <name evidence="7" type="primary">nuoA</name>
    <name evidence="9" type="ORF">P029_02220</name>
</gene>
<dbReference type="InterPro" id="IPR023043">
    <property type="entry name" value="NAD(P)H_OxRDtase_bac/plastid"/>
</dbReference>
<feature type="transmembrane region" description="Helical" evidence="7">
    <location>
        <begin position="91"/>
        <end position="112"/>
    </location>
</feature>
<keyword evidence="6 7" id="KW-0472">Membrane</keyword>
<comment type="subcellular location">
    <subcellularLocation>
        <location evidence="7 8">Cell membrane</location>
        <topology evidence="7 8">Multi-pass membrane protein</topology>
    </subcellularLocation>
    <subcellularLocation>
        <location evidence="1">Membrane</location>
        <topology evidence="1">Multi-pass membrane protein</topology>
    </subcellularLocation>
</comment>
<evidence type="ECO:0000256" key="3">
    <source>
        <dbReference type="ARBA" id="ARBA00022448"/>
    </source>
</evidence>
<dbReference type="PATRIC" id="fig|212042.8.peg.553"/>
<evidence type="ECO:0000256" key="2">
    <source>
        <dbReference type="ARBA" id="ARBA00008472"/>
    </source>
</evidence>
<dbReference type="GO" id="GO:0048038">
    <property type="term" value="F:quinone binding"/>
    <property type="evidence" value="ECO:0007669"/>
    <property type="project" value="UniProtKB-KW"/>
</dbReference>
<keyword evidence="4 7" id="KW-0812">Transmembrane</keyword>
<comment type="subunit">
    <text evidence="7">NDH-1 is composed of 14 different subunits. Subunits NuoA, H, J, K, L, M, N constitute the membrane sector of the complex.</text>
</comment>
<dbReference type="GO" id="GO:0050136">
    <property type="term" value="F:NADH dehydrogenase (quinone) (non-electrogenic) activity"/>
    <property type="evidence" value="ECO:0007669"/>
    <property type="project" value="UniProtKB-UniRule"/>
</dbReference>
<dbReference type="InterPro" id="IPR000440">
    <property type="entry name" value="NADH_UbQ/plastoQ_OxRdtase_su3"/>
</dbReference>
<keyword evidence="7 8" id="KW-0520">NAD</keyword>
<keyword evidence="7" id="KW-1278">Translocase</keyword>
<evidence type="ECO:0000313" key="9">
    <source>
        <dbReference type="EMBL" id="ANC34197.1"/>
    </source>
</evidence>
<evidence type="ECO:0000256" key="7">
    <source>
        <dbReference type="HAMAP-Rule" id="MF_01394"/>
    </source>
</evidence>
<dbReference type="Proteomes" id="UP000053801">
    <property type="component" value="Chromosome"/>
</dbReference>
<name>A0A168H9K1_ANAPH</name>
<comment type="catalytic activity">
    <reaction evidence="7 8">
        <text>a quinone + NADH + 5 H(+)(in) = a quinol + NAD(+) + 4 H(+)(out)</text>
        <dbReference type="Rhea" id="RHEA:57888"/>
        <dbReference type="ChEBI" id="CHEBI:15378"/>
        <dbReference type="ChEBI" id="CHEBI:24646"/>
        <dbReference type="ChEBI" id="CHEBI:57540"/>
        <dbReference type="ChEBI" id="CHEBI:57945"/>
        <dbReference type="ChEBI" id="CHEBI:132124"/>
    </reaction>
</comment>
<evidence type="ECO:0000256" key="5">
    <source>
        <dbReference type="ARBA" id="ARBA00022989"/>
    </source>
</evidence>
<dbReference type="GO" id="GO:0008137">
    <property type="term" value="F:NADH dehydrogenase (ubiquinone) activity"/>
    <property type="evidence" value="ECO:0007669"/>
    <property type="project" value="InterPro"/>
</dbReference>
<feature type="transmembrane region" description="Helical" evidence="7">
    <location>
        <begin position="12"/>
        <end position="33"/>
    </location>
</feature>
<proteinExistence type="inferred from homology"/>
<keyword evidence="5 7" id="KW-1133">Transmembrane helix</keyword>
<evidence type="ECO:0000256" key="6">
    <source>
        <dbReference type="ARBA" id="ARBA00023136"/>
    </source>
</evidence>
<organism evidence="9 10">
    <name type="scientific">Anaplasma phagocytophilum str. Norway variant2</name>
    <dbReference type="NCBI Taxonomy" id="1392507"/>
    <lineage>
        <taxon>Bacteria</taxon>
        <taxon>Pseudomonadati</taxon>
        <taxon>Pseudomonadota</taxon>
        <taxon>Alphaproteobacteria</taxon>
        <taxon>Rickettsiales</taxon>
        <taxon>Anaplasmataceae</taxon>
        <taxon>Anaplasma</taxon>
        <taxon>phagocytophilum group</taxon>
    </lineage>
</organism>
<keyword evidence="3 7" id="KW-0813">Transport</keyword>
<keyword evidence="7 8" id="KW-0874">Quinone</keyword>
<dbReference type="PANTHER" id="PTHR11058:SF9">
    <property type="entry name" value="NADH-UBIQUINONE OXIDOREDUCTASE CHAIN 3"/>
    <property type="match status" value="1"/>
</dbReference>
<reference evidence="9 10" key="1">
    <citation type="journal article" date="2013" name="Pathogens">
        <title>An Emerging Tick-Borne Disease of Humans Is Caused by a Subset of Strains with Conserved Genome Structure.</title>
        <authorList>
            <person name="Barbet A.F."/>
            <person name="Al-Khedery B."/>
            <person name="Stuen S."/>
            <person name="Granquist E.G."/>
            <person name="Felsheim R.F."/>
            <person name="Munderloh U.G."/>
        </authorList>
    </citation>
    <scope>NUCLEOTIDE SEQUENCE [LARGE SCALE GENOMIC DNA]</scope>
    <source>
        <strain evidence="9 10">Norway variant2</strain>
    </source>
</reference>
<dbReference type="GO" id="GO:0005886">
    <property type="term" value="C:plasma membrane"/>
    <property type="evidence" value="ECO:0007669"/>
    <property type="project" value="UniProtKB-SubCell"/>
</dbReference>
<dbReference type="GO" id="GO:0030964">
    <property type="term" value="C:NADH dehydrogenase complex"/>
    <property type="evidence" value="ECO:0007669"/>
    <property type="project" value="TreeGrafter"/>
</dbReference>
<protein>
    <recommendedName>
        <fullName evidence="7">NADH-quinone oxidoreductase subunit A</fullName>
        <ecNumber evidence="7">7.1.1.-</ecNumber>
    </recommendedName>
    <alternativeName>
        <fullName evidence="7">NADH dehydrogenase I subunit A</fullName>
    </alternativeName>
    <alternativeName>
        <fullName evidence="7">NDH-1 subunit A</fullName>
    </alternativeName>
    <alternativeName>
        <fullName evidence="7">NUO1</fullName>
    </alternativeName>
</protein>
<dbReference type="Pfam" id="PF00507">
    <property type="entry name" value="Oxidored_q4"/>
    <property type="match status" value="1"/>
</dbReference>
<dbReference type="EC" id="7.1.1.-" evidence="7"/>
<evidence type="ECO:0000256" key="4">
    <source>
        <dbReference type="ARBA" id="ARBA00022692"/>
    </source>
</evidence>